<dbReference type="STRING" id="930992.A0A0C9ZRY7"/>
<gene>
    <name evidence="2" type="ORF">CY34DRAFT_261635</name>
</gene>
<accession>A0A0C9ZRY7</accession>
<name>A0A0C9ZRY7_9AGAM</name>
<keyword evidence="3" id="KW-1185">Reference proteome</keyword>
<evidence type="ECO:0000313" key="3">
    <source>
        <dbReference type="Proteomes" id="UP000054485"/>
    </source>
</evidence>
<dbReference type="AlphaFoldDB" id="A0A0C9ZRY7"/>
<reference evidence="3" key="2">
    <citation type="submission" date="2015-01" db="EMBL/GenBank/DDBJ databases">
        <title>Evolutionary Origins and Diversification of the Mycorrhizal Mutualists.</title>
        <authorList>
            <consortium name="DOE Joint Genome Institute"/>
            <consortium name="Mycorrhizal Genomics Consortium"/>
            <person name="Kohler A."/>
            <person name="Kuo A."/>
            <person name="Nagy L.G."/>
            <person name="Floudas D."/>
            <person name="Copeland A."/>
            <person name="Barry K.W."/>
            <person name="Cichocki N."/>
            <person name="Veneault-Fourrey C."/>
            <person name="LaButti K."/>
            <person name="Lindquist E.A."/>
            <person name="Lipzen A."/>
            <person name="Lundell T."/>
            <person name="Morin E."/>
            <person name="Murat C."/>
            <person name="Riley R."/>
            <person name="Ohm R."/>
            <person name="Sun H."/>
            <person name="Tunlid A."/>
            <person name="Henrissat B."/>
            <person name="Grigoriev I.V."/>
            <person name="Hibbett D.S."/>
            <person name="Martin F."/>
        </authorList>
    </citation>
    <scope>NUCLEOTIDE SEQUENCE [LARGE SCALE GENOMIC DNA]</scope>
    <source>
        <strain evidence="3">UH-Slu-Lm8-n1</strain>
    </source>
</reference>
<protein>
    <submittedName>
        <fullName evidence="2">Uncharacterized protein</fullName>
    </submittedName>
</protein>
<dbReference type="Proteomes" id="UP000054485">
    <property type="component" value="Unassembled WGS sequence"/>
</dbReference>
<organism evidence="2 3">
    <name type="scientific">Suillus luteus UH-Slu-Lm8-n1</name>
    <dbReference type="NCBI Taxonomy" id="930992"/>
    <lineage>
        <taxon>Eukaryota</taxon>
        <taxon>Fungi</taxon>
        <taxon>Dikarya</taxon>
        <taxon>Basidiomycota</taxon>
        <taxon>Agaricomycotina</taxon>
        <taxon>Agaricomycetes</taxon>
        <taxon>Agaricomycetidae</taxon>
        <taxon>Boletales</taxon>
        <taxon>Suillineae</taxon>
        <taxon>Suillaceae</taxon>
        <taxon>Suillus</taxon>
    </lineage>
</organism>
<dbReference type="InParanoid" id="A0A0C9ZRY7"/>
<evidence type="ECO:0000313" key="2">
    <source>
        <dbReference type="EMBL" id="KIK40545.1"/>
    </source>
</evidence>
<reference evidence="2 3" key="1">
    <citation type="submission" date="2014-04" db="EMBL/GenBank/DDBJ databases">
        <authorList>
            <consortium name="DOE Joint Genome Institute"/>
            <person name="Kuo A."/>
            <person name="Ruytinx J."/>
            <person name="Rineau F."/>
            <person name="Colpaert J."/>
            <person name="Kohler A."/>
            <person name="Nagy L.G."/>
            <person name="Floudas D."/>
            <person name="Copeland A."/>
            <person name="Barry K.W."/>
            <person name="Cichocki N."/>
            <person name="Veneault-Fourrey C."/>
            <person name="LaButti K."/>
            <person name="Lindquist E.A."/>
            <person name="Lipzen A."/>
            <person name="Lundell T."/>
            <person name="Morin E."/>
            <person name="Murat C."/>
            <person name="Sun H."/>
            <person name="Tunlid A."/>
            <person name="Henrissat B."/>
            <person name="Grigoriev I.V."/>
            <person name="Hibbett D.S."/>
            <person name="Martin F."/>
            <person name="Nordberg H.P."/>
            <person name="Cantor M.N."/>
            <person name="Hua S.X."/>
        </authorList>
    </citation>
    <scope>NUCLEOTIDE SEQUENCE [LARGE SCALE GENOMIC DNA]</scope>
    <source>
        <strain evidence="2 3">UH-Slu-Lm8-n1</strain>
    </source>
</reference>
<sequence length="222" mass="25287">MRCRKGRVLLWLGSSCIVCSRCARGRGDVLLQRVARSAEAQALIRICGTPRILGRFRYSSHVRYTTEFDIRAYSTAYIYYHRHDANSLRFYALGSNGTRLFDLQDKVLRSSLKHSFSHIASNTGQILVNQWNSAKSLEQFIEHEQHAQTINTQEVNARFKASSKFTAIDKKIQCTIDEIESSANLFWRVASFVFVHSREFSIVGQENCVACSVACNLFQMGT</sequence>
<feature type="signal peptide" evidence="1">
    <location>
        <begin position="1"/>
        <end position="25"/>
    </location>
</feature>
<feature type="chain" id="PRO_5002223794" evidence="1">
    <location>
        <begin position="26"/>
        <end position="222"/>
    </location>
</feature>
<dbReference type="EMBL" id="KN835299">
    <property type="protein sequence ID" value="KIK40545.1"/>
    <property type="molecule type" value="Genomic_DNA"/>
</dbReference>
<dbReference type="HOGENOM" id="CLU_1246075_0_0_1"/>
<dbReference type="OrthoDB" id="2689130at2759"/>
<keyword evidence="1" id="KW-0732">Signal</keyword>
<proteinExistence type="predicted"/>
<evidence type="ECO:0000256" key="1">
    <source>
        <dbReference type="SAM" id="SignalP"/>
    </source>
</evidence>